<feature type="signal peptide" evidence="1">
    <location>
        <begin position="1"/>
        <end position="25"/>
    </location>
</feature>
<dbReference type="Proteomes" id="UP000678499">
    <property type="component" value="Unassembled WGS sequence"/>
</dbReference>
<sequence length="88" mass="9346">MNAFVFMTLTSLLVVTLFINDSVDSLNTTAAESDGVIAGQHQRPLVKAAFGRILTADDKDSSFMVGMTAMFQDGTDGVADPGCLISER</sequence>
<organism evidence="2">
    <name type="scientific">Notodromas monacha</name>
    <dbReference type="NCBI Taxonomy" id="399045"/>
    <lineage>
        <taxon>Eukaryota</taxon>
        <taxon>Metazoa</taxon>
        <taxon>Ecdysozoa</taxon>
        <taxon>Arthropoda</taxon>
        <taxon>Crustacea</taxon>
        <taxon>Oligostraca</taxon>
        <taxon>Ostracoda</taxon>
        <taxon>Podocopa</taxon>
        <taxon>Podocopida</taxon>
        <taxon>Cypridocopina</taxon>
        <taxon>Cypridoidea</taxon>
        <taxon>Cyprididae</taxon>
        <taxon>Notodromas</taxon>
    </lineage>
</organism>
<gene>
    <name evidence="2" type="ORF">NMOB1V02_LOCUS4693</name>
</gene>
<dbReference type="EMBL" id="OA882791">
    <property type="protein sequence ID" value="CAD7276950.1"/>
    <property type="molecule type" value="Genomic_DNA"/>
</dbReference>
<proteinExistence type="predicted"/>
<protein>
    <submittedName>
        <fullName evidence="2">Uncharacterized protein</fullName>
    </submittedName>
</protein>
<dbReference type="EMBL" id="CAJPEX010000754">
    <property type="protein sequence ID" value="CAG0917102.1"/>
    <property type="molecule type" value="Genomic_DNA"/>
</dbReference>
<keyword evidence="1" id="KW-0732">Signal</keyword>
<accession>A0A7R9GDE8</accession>
<evidence type="ECO:0000256" key="1">
    <source>
        <dbReference type="SAM" id="SignalP"/>
    </source>
</evidence>
<dbReference type="AlphaFoldDB" id="A0A7R9GDE8"/>
<keyword evidence="3" id="KW-1185">Reference proteome</keyword>
<evidence type="ECO:0000313" key="2">
    <source>
        <dbReference type="EMBL" id="CAD7276950.1"/>
    </source>
</evidence>
<evidence type="ECO:0000313" key="3">
    <source>
        <dbReference type="Proteomes" id="UP000678499"/>
    </source>
</evidence>
<name>A0A7R9GDE8_9CRUS</name>
<reference evidence="2" key="1">
    <citation type="submission" date="2020-11" db="EMBL/GenBank/DDBJ databases">
        <authorList>
            <person name="Tran Van P."/>
        </authorList>
    </citation>
    <scope>NUCLEOTIDE SEQUENCE</scope>
</reference>
<feature type="chain" id="PRO_5036210758" evidence="1">
    <location>
        <begin position="26"/>
        <end position="88"/>
    </location>
</feature>